<protein>
    <submittedName>
        <fullName evidence="2">VOC family protein</fullName>
    </submittedName>
</protein>
<keyword evidence="3" id="KW-1185">Reference proteome</keyword>
<dbReference type="InterPro" id="IPR037523">
    <property type="entry name" value="VOC_core"/>
</dbReference>
<evidence type="ECO:0000259" key="1">
    <source>
        <dbReference type="PROSITE" id="PS51819"/>
    </source>
</evidence>
<dbReference type="PANTHER" id="PTHR35908:SF1">
    <property type="entry name" value="CONSERVED PROTEIN"/>
    <property type="match status" value="1"/>
</dbReference>
<dbReference type="InterPro" id="IPR029068">
    <property type="entry name" value="Glyas_Bleomycin-R_OHBP_Dase"/>
</dbReference>
<dbReference type="Gene3D" id="3.10.180.10">
    <property type="entry name" value="2,3-Dihydroxybiphenyl 1,2-Dioxygenase, domain 1"/>
    <property type="match status" value="1"/>
</dbReference>
<dbReference type="PROSITE" id="PS51819">
    <property type="entry name" value="VOC"/>
    <property type="match status" value="1"/>
</dbReference>
<dbReference type="Pfam" id="PF18029">
    <property type="entry name" value="Glyoxalase_6"/>
    <property type="match status" value="1"/>
</dbReference>
<comment type="caution">
    <text evidence="2">The sequence shown here is derived from an EMBL/GenBank/DDBJ whole genome shotgun (WGS) entry which is preliminary data.</text>
</comment>
<dbReference type="InterPro" id="IPR041581">
    <property type="entry name" value="Glyoxalase_6"/>
</dbReference>
<gene>
    <name evidence="2" type="ORF">WCD74_05880</name>
</gene>
<dbReference type="Proteomes" id="UP001385809">
    <property type="component" value="Unassembled WGS sequence"/>
</dbReference>
<dbReference type="PANTHER" id="PTHR35908">
    <property type="entry name" value="HYPOTHETICAL FUSION PROTEIN"/>
    <property type="match status" value="1"/>
</dbReference>
<feature type="domain" description="VOC" evidence="1">
    <location>
        <begin position="5"/>
        <end position="122"/>
    </location>
</feature>
<sequence>MAATRLSTVAVAVDARDPERLASFWAAALGSEIVRRWDDAEGTPYVEVALVGDTVLLFQAVEAPTEGKNRMHLDLRVPDDGDQRAECDRIVGLGATVIDEAPQHPWVVLADPEGNEFCVLPAA</sequence>
<accession>A0ABU8MIZ2</accession>
<organism evidence="2 3">
    <name type="scientific">Actinomycetospora aurantiaca</name>
    <dbReference type="NCBI Taxonomy" id="3129233"/>
    <lineage>
        <taxon>Bacteria</taxon>
        <taxon>Bacillati</taxon>
        <taxon>Actinomycetota</taxon>
        <taxon>Actinomycetes</taxon>
        <taxon>Pseudonocardiales</taxon>
        <taxon>Pseudonocardiaceae</taxon>
        <taxon>Actinomycetospora</taxon>
    </lineage>
</organism>
<dbReference type="RefSeq" id="WP_337693900.1">
    <property type="nucleotide sequence ID" value="NZ_JBBEGN010000002.1"/>
</dbReference>
<reference evidence="2 3" key="1">
    <citation type="submission" date="2024-03" db="EMBL/GenBank/DDBJ databases">
        <title>Actinomycetospora sp. OC33-EN08, a novel actinomycete isolated from wild orchid (Aerides multiflora).</title>
        <authorList>
            <person name="Suriyachadkun C."/>
        </authorList>
    </citation>
    <scope>NUCLEOTIDE SEQUENCE [LARGE SCALE GENOMIC DNA]</scope>
    <source>
        <strain evidence="2 3">OC33-EN08</strain>
    </source>
</reference>
<name>A0ABU8MIZ2_9PSEU</name>
<evidence type="ECO:0000313" key="3">
    <source>
        <dbReference type="Proteomes" id="UP001385809"/>
    </source>
</evidence>
<dbReference type="SUPFAM" id="SSF54593">
    <property type="entry name" value="Glyoxalase/Bleomycin resistance protein/Dihydroxybiphenyl dioxygenase"/>
    <property type="match status" value="1"/>
</dbReference>
<dbReference type="EMBL" id="JBBEGN010000002">
    <property type="protein sequence ID" value="MEJ2867286.1"/>
    <property type="molecule type" value="Genomic_DNA"/>
</dbReference>
<proteinExistence type="predicted"/>
<evidence type="ECO:0000313" key="2">
    <source>
        <dbReference type="EMBL" id="MEJ2867286.1"/>
    </source>
</evidence>
<dbReference type="CDD" id="cd06587">
    <property type="entry name" value="VOC"/>
    <property type="match status" value="1"/>
</dbReference>